<keyword evidence="5" id="KW-0249">Electron transport</keyword>
<evidence type="ECO:0000256" key="4">
    <source>
        <dbReference type="ARBA" id="ARBA00022723"/>
    </source>
</evidence>
<reference evidence="10 11" key="1">
    <citation type="submission" date="2018-06" db="EMBL/GenBank/DDBJ databases">
        <authorList>
            <consortium name="Pathogen Informatics"/>
            <person name="Doyle S."/>
        </authorList>
    </citation>
    <scope>NUCLEOTIDE SEQUENCE [LARGE SCALE GENOMIC DNA]</scope>
    <source>
        <strain evidence="10 11">NCTC11997</strain>
    </source>
</reference>
<keyword evidence="2" id="KW-0813">Transport</keyword>
<proteinExistence type="predicted"/>
<dbReference type="GO" id="GO:0046872">
    <property type="term" value="F:metal ion binding"/>
    <property type="evidence" value="ECO:0007669"/>
    <property type="project" value="UniProtKB-KW"/>
</dbReference>
<evidence type="ECO:0000259" key="8">
    <source>
        <dbReference type="PROSITE" id="PS51379"/>
    </source>
</evidence>
<dbReference type="EMBL" id="UGSB01000001">
    <property type="protein sequence ID" value="SUA52877.1"/>
    <property type="molecule type" value="Genomic_DNA"/>
</dbReference>
<feature type="domain" description="4Fe-4S ferredoxin-type" evidence="8">
    <location>
        <begin position="31"/>
        <end position="64"/>
    </location>
</feature>
<evidence type="ECO:0000313" key="9">
    <source>
        <dbReference type="EMBL" id="QPT40828.1"/>
    </source>
</evidence>
<feature type="domain" description="4Fe-4S ferredoxin-type" evidence="8">
    <location>
        <begin position="1"/>
        <end position="29"/>
    </location>
</feature>
<dbReference type="OrthoDB" id="9803397at2"/>
<dbReference type="InterPro" id="IPR017896">
    <property type="entry name" value="4Fe4S_Fe-S-bd"/>
</dbReference>
<dbReference type="Proteomes" id="UP000254603">
    <property type="component" value="Unassembled WGS sequence"/>
</dbReference>
<evidence type="ECO:0000313" key="12">
    <source>
        <dbReference type="Proteomes" id="UP000594903"/>
    </source>
</evidence>
<evidence type="ECO:0000256" key="6">
    <source>
        <dbReference type="ARBA" id="ARBA00023004"/>
    </source>
</evidence>
<evidence type="ECO:0000313" key="11">
    <source>
        <dbReference type="Proteomes" id="UP000254603"/>
    </source>
</evidence>
<evidence type="ECO:0000313" key="10">
    <source>
        <dbReference type="EMBL" id="SUA52877.1"/>
    </source>
</evidence>
<dbReference type="STRING" id="1122619.GCA_000373745_00973"/>
<dbReference type="Pfam" id="PF00037">
    <property type="entry name" value="Fer4"/>
    <property type="match status" value="1"/>
</dbReference>
<keyword evidence="7" id="KW-0411">Iron-sulfur</keyword>
<reference evidence="9 12" key="2">
    <citation type="submission" date="2020-12" db="EMBL/GenBank/DDBJ databases">
        <title>FDA dAtabase for Regulatory Grade micrObial Sequences (FDA-ARGOS): Supporting development and validation of Infectious Disease Dx tests.</title>
        <authorList>
            <person name="Sproer C."/>
            <person name="Gronow S."/>
            <person name="Severitt S."/>
            <person name="Schroder I."/>
            <person name="Tallon L."/>
            <person name="Sadzewicz L."/>
            <person name="Zhao X."/>
            <person name="Boylan J."/>
            <person name="Ott S."/>
            <person name="Bowen H."/>
            <person name="Vavikolanu K."/>
            <person name="Mehta A."/>
            <person name="Aluvathingal J."/>
            <person name="Nadendla S."/>
            <person name="Lowell S."/>
            <person name="Myers T."/>
            <person name="Yan Y."/>
            <person name="Sichtig H."/>
        </authorList>
    </citation>
    <scope>NUCLEOTIDE SEQUENCE [LARGE SCALE GENOMIC DNA]</scope>
    <source>
        <strain evidence="9 12">FDAARGOS_872</strain>
    </source>
</reference>
<dbReference type="EMBL" id="CP065725">
    <property type="protein sequence ID" value="QPT40828.1"/>
    <property type="molecule type" value="Genomic_DNA"/>
</dbReference>
<dbReference type="SUPFAM" id="SSF54862">
    <property type="entry name" value="4Fe-4S ferredoxins"/>
    <property type="match status" value="1"/>
</dbReference>
<dbReference type="GO" id="GO:0051539">
    <property type="term" value="F:4 iron, 4 sulfur cluster binding"/>
    <property type="evidence" value="ECO:0007669"/>
    <property type="project" value="UniProtKB-KW"/>
</dbReference>
<dbReference type="NCBIfam" id="NF033683">
    <property type="entry name" value="di_4Fe-4S_YfhL"/>
    <property type="match status" value="1"/>
</dbReference>
<sequence>MALYIDHECINCDVCEPQCPNEAIFMGPEIYVIDPAKCTECIGHHDEPQCQVICPIDCIYPDPEWKESEEQLMEKFRQLTGDSKLPV</sequence>
<dbReference type="FunFam" id="3.30.70.20:FF:000045">
    <property type="entry name" value="Ferredoxin, 4Fe-4S"/>
    <property type="match status" value="1"/>
</dbReference>
<dbReference type="PROSITE" id="PS00198">
    <property type="entry name" value="4FE4S_FER_1"/>
    <property type="match status" value="1"/>
</dbReference>
<keyword evidence="12" id="KW-1185">Reference proteome</keyword>
<evidence type="ECO:0000256" key="1">
    <source>
        <dbReference type="ARBA" id="ARBA00001966"/>
    </source>
</evidence>
<organism evidence="10 11">
    <name type="scientific">Oligella ureolytica</name>
    <dbReference type="NCBI Taxonomy" id="90244"/>
    <lineage>
        <taxon>Bacteria</taxon>
        <taxon>Pseudomonadati</taxon>
        <taxon>Pseudomonadota</taxon>
        <taxon>Betaproteobacteria</taxon>
        <taxon>Burkholderiales</taxon>
        <taxon>Alcaligenaceae</taxon>
        <taxon>Oligella</taxon>
    </lineage>
</organism>
<evidence type="ECO:0000256" key="7">
    <source>
        <dbReference type="ARBA" id="ARBA00023014"/>
    </source>
</evidence>
<gene>
    <name evidence="9" type="ORF">I6G29_04470</name>
    <name evidence="10" type="ORF">NCTC11997_00945</name>
</gene>
<evidence type="ECO:0000256" key="5">
    <source>
        <dbReference type="ARBA" id="ARBA00022982"/>
    </source>
</evidence>
<protein>
    <submittedName>
        <fullName evidence="10">Uncharacterized ferredoxin-like protein HI_0527</fullName>
    </submittedName>
    <submittedName>
        <fullName evidence="9">YfhL family 4Fe-4S dicluster ferredoxin</fullName>
    </submittedName>
</protein>
<dbReference type="PROSITE" id="PS51379">
    <property type="entry name" value="4FE4S_FER_2"/>
    <property type="match status" value="2"/>
</dbReference>
<dbReference type="Gene3D" id="3.30.70.20">
    <property type="match status" value="1"/>
</dbReference>
<dbReference type="Proteomes" id="UP000594903">
    <property type="component" value="Chromosome"/>
</dbReference>
<dbReference type="RefSeq" id="WP_026253612.1">
    <property type="nucleotide sequence ID" value="NZ_CP065725.1"/>
</dbReference>
<dbReference type="InterPro" id="IPR017900">
    <property type="entry name" value="4Fe4S_Fe_S_CS"/>
</dbReference>
<comment type="cofactor">
    <cofactor evidence="1">
        <name>[4Fe-4S] cluster</name>
        <dbReference type="ChEBI" id="CHEBI:49883"/>
    </cofactor>
</comment>
<name>A0A378XD38_9BURK</name>
<keyword evidence="4" id="KW-0479">Metal-binding</keyword>
<accession>A0A378XD38</accession>
<keyword evidence="3" id="KW-0004">4Fe-4S</keyword>
<dbReference type="InterPro" id="IPR047927">
    <property type="entry name" value="YfhL-like"/>
</dbReference>
<evidence type="ECO:0000256" key="3">
    <source>
        <dbReference type="ARBA" id="ARBA00022485"/>
    </source>
</evidence>
<keyword evidence="6" id="KW-0408">Iron</keyword>
<evidence type="ECO:0000256" key="2">
    <source>
        <dbReference type="ARBA" id="ARBA00022448"/>
    </source>
</evidence>
<dbReference type="AlphaFoldDB" id="A0A378XD38"/>